<keyword evidence="1" id="KW-0732">Signal</keyword>
<feature type="signal peptide" evidence="1">
    <location>
        <begin position="1"/>
        <end position="37"/>
    </location>
</feature>
<evidence type="ECO:0008006" key="4">
    <source>
        <dbReference type="Google" id="ProtNLM"/>
    </source>
</evidence>
<evidence type="ECO:0000313" key="2">
    <source>
        <dbReference type="EMBL" id="SCL63375.1"/>
    </source>
</evidence>
<sequence>MRTTGNWRNRLRKVGLAALSCAVGVGGAVAMSAPAQAAAGQAAVVDQRSGVKIFSLGSSSWKGSPLWSWNAPRTAAWKNVSDVKFRTYGGRKVVLVTASGGRAAIIDYSTKKTRWTASPGGNPHAIELLPNGAVVVASSSGKLTAYGKGKSSGRSYSFPSAHAVLWEPGTKRLWALGGTKLCSYKVGGSATSPTLTGKACRTTPSGGHDLSPVYGASAQLWLSTTSHVYTYNINRGTLSRASGYIDNSRIKSVGNHAGGLVVTTRVTKANSDGTWGTGNVWLYKLNGSYVGNRYRPGAAIYKARPVVWSYR</sequence>
<name>A0A1C6VAS8_9ACTN</name>
<organism evidence="2 3">
    <name type="scientific">Micromonospora eburnea</name>
    <dbReference type="NCBI Taxonomy" id="227316"/>
    <lineage>
        <taxon>Bacteria</taxon>
        <taxon>Bacillati</taxon>
        <taxon>Actinomycetota</taxon>
        <taxon>Actinomycetes</taxon>
        <taxon>Micromonosporales</taxon>
        <taxon>Micromonosporaceae</taxon>
        <taxon>Micromonospora</taxon>
    </lineage>
</organism>
<dbReference type="EMBL" id="FMHY01000002">
    <property type="protein sequence ID" value="SCL63375.1"/>
    <property type="molecule type" value="Genomic_DNA"/>
</dbReference>
<dbReference type="InterPro" id="IPR045383">
    <property type="entry name" value="DUF6528"/>
</dbReference>
<evidence type="ECO:0000256" key="1">
    <source>
        <dbReference type="SAM" id="SignalP"/>
    </source>
</evidence>
<dbReference type="SUPFAM" id="SSF50969">
    <property type="entry name" value="YVTN repeat-like/Quinoprotein amine dehydrogenase"/>
    <property type="match status" value="1"/>
</dbReference>
<dbReference type="AlphaFoldDB" id="A0A1C6VAS8"/>
<keyword evidence="3" id="KW-1185">Reference proteome</keyword>
<dbReference type="OrthoDB" id="1007317at2"/>
<proteinExistence type="predicted"/>
<gene>
    <name evidence="2" type="ORF">GA0070604_4959</name>
</gene>
<dbReference type="InterPro" id="IPR011044">
    <property type="entry name" value="Quino_amine_DH_bsu"/>
</dbReference>
<reference evidence="3" key="1">
    <citation type="submission" date="2016-06" db="EMBL/GenBank/DDBJ databases">
        <authorList>
            <person name="Varghese N."/>
            <person name="Submissions Spin"/>
        </authorList>
    </citation>
    <scope>NUCLEOTIDE SEQUENCE [LARGE SCALE GENOMIC DNA]</scope>
    <source>
        <strain evidence="3">DSM 44814</strain>
    </source>
</reference>
<feature type="chain" id="PRO_5038741447" description="PQQ-like domain-containing protein" evidence="1">
    <location>
        <begin position="38"/>
        <end position="311"/>
    </location>
</feature>
<dbReference type="Proteomes" id="UP000199696">
    <property type="component" value="Unassembled WGS sequence"/>
</dbReference>
<dbReference type="Pfam" id="PF20138">
    <property type="entry name" value="DUF6528"/>
    <property type="match status" value="1"/>
</dbReference>
<dbReference type="Gene3D" id="2.40.128.630">
    <property type="match status" value="1"/>
</dbReference>
<protein>
    <recommendedName>
        <fullName evidence="4">PQQ-like domain-containing protein</fullName>
    </recommendedName>
</protein>
<evidence type="ECO:0000313" key="3">
    <source>
        <dbReference type="Proteomes" id="UP000199696"/>
    </source>
</evidence>
<accession>A0A1C6VAS8</accession>
<dbReference type="STRING" id="227316.GA0070604_4959"/>